<dbReference type="CTD" id="80298"/>
<dbReference type="OMA" id="PEAVLCN"/>
<reference evidence="3" key="1">
    <citation type="submission" date="2025-08" db="UniProtKB">
        <authorList>
            <consortium name="Ensembl"/>
        </authorList>
    </citation>
    <scope>IDENTIFICATION</scope>
</reference>
<protein>
    <submittedName>
        <fullName evidence="3">Mitochondrial transcription termination factor 2</fullName>
    </submittedName>
</protein>
<dbReference type="GO" id="GO:0003676">
    <property type="term" value="F:nucleic acid binding"/>
    <property type="evidence" value="ECO:0007669"/>
    <property type="project" value="InterPro"/>
</dbReference>
<keyword evidence="4" id="KW-1185">Reference proteome</keyword>
<dbReference type="RefSeq" id="XP_030222008.1">
    <property type="nucleotide sequence ID" value="XM_030366148.1"/>
</dbReference>
<dbReference type="GeneID" id="115550819"/>
<evidence type="ECO:0000313" key="4">
    <source>
        <dbReference type="Proteomes" id="UP000694546"/>
    </source>
</evidence>
<dbReference type="Pfam" id="PF02536">
    <property type="entry name" value="mTERF"/>
    <property type="match status" value="1"/>
</dbReference>
<reference evidence="3" key="2">
    <citation type="submission" date="2025-09" db="UniProtKB">
        <authorList>
            <consortium name="Ensembl"/>
        </authorList>
    </citation>
    <scope>IDENTIFICATION</scope>
</reference>
<dbReference type="Ensembl" id="ENSGMOT00000020565.2">
    <property type="protein sequence ID" value="ENSGMOP00000052823.1"/>
    <property type="gene ID" value="ENSGMOG00000018671.2"/>
</dbReference>
<dbReference type="AlphaFoldDB" id="A0A8C5BU21"/>
<name>A0A8C5BU21_GADMO</name>
<proteinExistence type="inferred from homology"/>
<dbReference type="GO" id="GO:0005759">
    <property type="term" value="C:mitochondrial matrix"/>
    <property type="evidence" value="ECO:0007669"/>
    <property type="project" value="TreeGrafter"/>
</dbReference>
<keyword evidence="2" id="KW-0809">Transit peptide</keyword>
<evidence type="ECO:0000256" key="1">
    <source>
        <dbReference type="ARBA" id="ARBA00007692"/>
    </source>
</evidence>
<dbReference type="PANTHER" id="PTHR15437:SF1">
    <property type="entry name" value="TRANSCRIPTION TERMINATION FACTOR 2, MITOCHONDRIAL"/>
    <property type="match status" value="1"/>
</dbReference>
<dbReference type="InterPro" id="IPR038538">
    <property type="entry name" value="MTERF_sf"/>
</dbReference>
<gene>
    <name evidence="3" type="primary">mterf2</name>
</gene>
<dbReference type="InterPro" id="IPR003690">
    <property type="entry name" value="MTERF"/>
</dbReference>
<comment type="similarity">
    <text evidence="1">Belongs to the mTERF family.</text>
</comment>
<dbReference type="FunFam" id="1.25.70.10:FF:000042">
    <property type="entry name" value="Mitochondrial transcription termination factor 2"/>
    <property type="match status" value="1"/>
</dbReference>
<dbReference type="GO" id="GO:0006393">
    <property type="term" value="P:termination of mitochondrial transcription"/>
    <property type="evidence" value="ECO:0007669"/>
    <property type="project" value="TreeGrafter"/>
</dbReference>
<accession>A0A8C5BU21</accession>
<sequence>MWRLITSLCLRHPRGTAIQIHERLCTTQRAEENRHTVEALYLLSVDIQKVRKLKCWILYQTPTYVNEVAELMREMGASGSIVAGVLTQYPEAVLCHPEQMQAQRDLWLSVCPNHRELVGVIEKFPASFFTCASHHANQRANITYFRQLNLNKRIITKLMSGAPMSFSRPVDDNKKMIHTLQAAYLELGGKDTNVKIWLQKLLSQNPFVLLKDPELLRHNFHFLTRKGFTTSELLGLLSKLRGFVTELNPDAMQRTLAFSQRTLGCSDDQLRHVVLDCPALLYHSEVVLAQRFQGLSAVGISAAQILQAPTILELTTEIVNHRVQSLRSHGYDIQTGGLAALCGTKKDFEASYGRLQLRRERPMFNPVAPLRTDD</sequence>
<organism evidence="3 4">
    <name type="scientific">Gadus morhua</name>
    <name type="common">Atlantic cod</name>
    <dbReference type="NCBI Taxonomy" id="8049"/>
    <lineage>
        <taxon>Eukaryota</taxon>
        <taxon>Metazoa</taxon>
        <taxon>Chordata</taxon>
        <taxon>Craniata</taxon>
        <taxon>Vertebrata</taxon>
        <taxon>Euteleostomi</taxon>
        <taxon>Actinopterygii</taxon>
        <taxon>Neopterygii</taxon>
        <taxon>Teleostei</taxon>
        <taxon>Neoteleostei</taxon>
        <taxon>Acanthomorphata</taxon>
        <taxon>Zeiogadaria</taxon>
        <taxon>Gadariae</taxon>
        <taxon>Gadiformes</taxon>
        <taxon>Gadoidei</taxon>
        <taxon>Gadidae</taxon>
        <taxon>Gadus</taxon>
    </lineage>
</organism>
<evidence type="ECO:0000313" key="3">
    <source>
        <dbReference type="Ensembl" id="ENSGMOP00000052823.1"/>
    </source>
</evidence>
<dbReference type="PANTHER" id="PTHR15437">
    <property type="entry name" value="TRANSCRIPTION TERMINATION FACTOR, MITOCHONDRIAL"/>
    <property type="match status" value="1"/>
</dbReference>
<dbReference type="Gene3D" id="1.25.70.10">
    <property type="entry name" value="Transcription termination factor 3, mitochondrial"/>
    <property type="match status" value="1"/>
</dbReference>
<dbReference type="KEGG" id="gmh:115550819"/>
<dbReference type="SMART" id="SM00733">
    <property type="entry name" value="Mterf"/>
    <property type="match status" value="3"/>
</dbReference>
<dbReference type="Proteomes" id="UP000694546">
    <property type="component" value="Chromosome 9"/>
</dbReference>
<dbReference type="GeneTree" id="ENSGT00530000063817"/>
<evidence type="ECO:0000256" key="2">
    <source>
        <dbReference type="ARBA" id="ARBA00022946"/>
    </source>
</evidence>